<evidence type="ECO:0008006" key="4">
    <source>
        <dbReference type="Google" id="ProtNLM"/>
    </source>
</evidence>
<reference evidence="3" key="1">
    <citation type="journal article" date="2019" name="Int. J. Syst. Evol. Microbiol.">
        <title>The Global Catalogue of Microorganisms (GCM) 10K type strain sequencing project: providing services to taxonomists for standard genome sequencing and annotation.</title>
        <authorList>
            <consortium name="The Broad Institute Genomics Platform"/>
            <consortium name="The Broad Institute Genome Sequencing Center for Infectious Disease"/>
            <person name="Wu L."/>
            <person name="Ma J."/>
        </authorList>
    </citation>
    <scope>NUCLEOTIDE SEQUENCE [LARGE SCALE GENOMIC DNA]</scope>
    <source>
        <strain evidence="3">JCM 18304</strain>
    </source>
</reference>
<dbReference type="RefSeq" id="WP_345635700.1">
    <property type="nucleotide sequence ID" value="NZ_BAABJQ010000024.1"/>
</dbReference>
<organism evidence="2 3">
    <name type="scientific">Rugosimonospora acidiphila</name>
    <dbReference type="NCBI Taxonomy" id="556531"/>
    <lineage>
        <taxon>Bacteria</taxon>
        <taxon>Bacillati</taxon>
        <taxon>Actinomycetota</taxon>
        <taxon>Actinomycetes</taxon>
        <taxon>Micromonosporales</taxon>
        <taxon>Micromonosporaceae</taxon>
        <taxon>Rugosimonospora</taxon>
    </lineage>
</organism>
<dbReference type="Pfam" id="PF01455">
    <property type="entry name" value="HupF_HypC"/>
    <property type="match status" value="1"/>
</dbReference>
<keyword evidence="3" id="KW-1185">Reference proteome</keyword>
<dbReference type="SUPFAM" id="SSF159127">
    <property type="entry name" value="HupF/HypC-like"/>
    <property type="match status" value="1"/>
</dbReference>
<proteinExistence type="inferred from homology"/>
<dbReference type="EMBL" id="BAABJQ010000024">
    <property type="protein sequence ID" value="GAA5195576.1"/>
    <property type="molecule type" value="Genomic_DNA"/>
</dbReference>
<evidence type="ECO:0000313" key="2">
    <source>
        <dbReference type="EMBL" id="GAA5195576.1"/>
    </source>
</evidence>
<name>A0ABP9SFV7_9ACTN</name>
<accession>A0ABP9SFV7</accession>
<evidence type="ECO:0000256" key="1">
    <source>
        <dbReference type="ARBA" id="ARBA00006018"/>
    </source>
</evidence>
<comment type="caution">
    <text evidence="2">The sequence shown here is derived from an EMBL/GenBank/DDBJ whole genome shotgun (WGS) entry which is preliminary data.</text>
</comment>
<dbReference type="InterPro" id="IPR001109">
    <property type="entry name" value="Hydrogenase_HupF/HypC"/>
</dbReference>
<sequence>MTATTPGRRPDPAAPHAETGCLTCADRADPATVLRLLPDGMALVETGAGTEVVSVALVRASVGDAVLLHAGEAIAVVTA</sequence>
<dbReference type="Gene3D" id="2.30.30.140">
    <property type="match status" value="1"/>
</dbReference>
<protein>
    <recommendedName>
        <fullName evidence="4">HupF/HypC family protein</fullName>
    </recommendedName>
</protein>
<evidence type="ECO:0000313" key="3">
    <source>
        <dbReference type="Proteomes" id="UP001501570"/>
    </source>
</evidence>
<dbReference type="Proteomes" id="UP001501570">
    <property type="component" value="Unassembled WGS sequence"/>
</dbReference>
<gene>
    <name evidence="2" type="ORF">GCM10023322_62560</name>
</gene>
<comment type="similarity">
    <text evidence="1">Belongs to the HupF/HypC family.</text>
</comment>